<accession>A0A9E7G8Y6</accession>
<keyword evidence="3" id="KW-1185">Reference proteome</keyword>
<dbReference type="EMBL" id="CP097508">
    <property type="protein sequence ID" value="URE09960.1"/>
    <property type="molecule type" value="Genomic_DNA"/>
</dbReference>
<feature type="region of interest" description="Disordered" evidence="1">
    <location>
        <begin position="43"/>
        <end position="119"/>
    </location>
</feature>
<protein>
    <submittedName>
        <fullName evidence="2">Uncharacterized protein</fullName>
    </submittedName>
</protein>
<feature type="compositionally biased region" description="Low complexity" evidence="1">
    <location>
        <begin position="61"/>
        <end position="84"/>
    </location>
</feature>
<proteinExistence type="predicted"/>
<gene>
    <name evidence="2" type="ORF">MUK42_24009</name>
</gene>
<reference evidence="2" key="1">
    <citation type="submission" date="2022-05" db="EMBL/GenBank/DDBJ databases">
        <title>The Musa troglodytarum L. genome provides insights into the mechanism of non-climacteric behaviour and enrichment of carotenoids.</title>
        <authorList>
            <person name="Wang J."/>
        </authorList>
    </citation>
    <scope>NUCLEOTIDE SEQUENCE</scope>
    <source>
        <tissue evidence="2">Leaf</tissue>
    </source>
</reference>
<organism evidence="2 3">
    <name type="scientific">Musa troglodytarum</name>
    <name type="common">fe'i banana</name>
    <dbReference type="NCBI Taxonomy" id="320322"/>
    <lineage>
        <taxon>Eukaryota</taxon>
        <taxon>Viridiplantae</taxon>
        <taxon>Streptophyta</taxon>
        <taxon>Embryophyta</taxon>
        <taxon>Tracheophyta</taxon>
        <taxon>Spermatophyta</taxon>
        <taxon>Magnoliopsida</taxon>
        <taxon>Liliopsida</taxon>
        <taxon>Zingiberales</taxon>
        <taxon>Musaceae</taxon>
        <taxon>Musa</taxon>
    </lineage>
</organism>
<dbReference type="AlphaFoldDB" id="A0A9E7G8Y6"/>
<dbReference type="Proteomes" id="UP001055439">
    <property type="component" value="Chromosome 6"/>
</dbReference>
<evidence type="ECO:0000313" key="3">
    <source>
        <dbReference type="Proteomes" id="UP001055439"/>
    </source>
</evidence>
<dbReference type="OrthoDB" id="340608at2759"/>
<evidence type="ECO:0000313" key="2">
    <source>
        <dbReference type="EMBL" id="URE09960.1"/>
    </source>
</evidence>
<name>A0A9E7G8Y6_9LILI</name>
<sequence length="119" mass="13135">MGKNDRCLYQTYLIYTHRNPQNRPPPIGYCWCASIPGPLQSSSTATSSTIVAMIPPPPHPTMMTSSTRSSTPSTRTRMRVMTSPLSRRGTTKTHPLSRSAQRSASCHPPCPTPFSEMLD</sequence>
<evidence type="ECO:0000256" key="1">
    <source>
        <dbReference type="SAM" id="MobiDB-lite"/>
    </source>
</evidence>
<feature type="compositionally biased region" description="Polar residues" evidence="1">
    <location>
        <begin position="92"/>
        <end position="104"/>
    </location>
</feature>